<gene>
    <name evidence="3" type="ORF">KOR42_51860</name>
</gene>
<reference evidence="3 4" key="1">
    <citation type="submission" date="2019-02" db="EMBL/GenBank/DDBJ databases">
        <title>Deep-cultivation of Planctomycetes and their phenomic and genomic characterization uncovers novel biology.</title>
        <authorList>
            <person name="Wiegand S."/>
            <person name="Jogler M."/>
            <person name="Boedeker C."/>
            <person name="Pinto D."/>
            <person name="Vollmers J."/>
            <person name="Rivas-Marin E."/>
            <person name="Kohn T."/>
            <person name="Peeters S.H."/>
            <person name="Heuer A."/>
            <person name="Rast P."/>
            <person name="Oberbeckmann S."/>
            <person name="Bunk B."/>
            <person name="Jeske O."/>
            <person name="Meyerdierks A."/>
            <person name="Storesund J.E."/>
            <person name="Kallscheuer N."/>
            <person name="Luecker S."/>
            <person name="Lage O.M."/>
            <person name="Pohl T."/>
            <person name="Merkel B.J."/>
            <person name="Hornburger P."/>
            <person name="Mueller R.-W."/>
            <person name="Bruemmer F."/>
            <person name="Labrenz M."/>
            <person name="Spormann A.M."/>
            <person name="Op Den Camp H."/>
            <person name="Overmann J."/>
            <person name="Amann R."/>
            <person name="Jetten M.S.M."/>
            <person name="Mascher T."/>
            <person name="Medema M.H."/>
            <person name="Devos D.P."/>
            <person name="Kaster A.-K."/>
            <person name="Ovreas L."/>
            <person name="Rohde M."/>
            <person name="Galperin M.Y."/>
            <person name="Jogler C."/>
        </authorList>
    </citation>
    <scope>NUCLEOTIDE SEQUENCE [LARGE SCALE GENOMIC DNA]</scope>
    <source>
        <strain evidence="3 4">KOR42</strain>
    </source>
</reference>
<keyword evidence="2" id="KW-1133">Transmembrane helix</keyword>
<evidence type="ECO:0000313" key="4">
    <source>
        <dbReference type="Proteomes" id="UP000317243"/>
    </source>
</evidence>
<evidence type="ECO:0000313" key="3">
    <source>
        <dbReference type="EMBL" id="TWT38305.1"/>
    </source>
</evidence>
<feature type="transmembrane region" description="Helical" evidence="2">
    <location>
        <begin position="276"/>
        <end position="297"/>
    </location>
</feature>
<keyword evidence="2" id="KW-0472">Membrane</keyword>
<dbReference type="EMBL" id="SIHI01000070">
    <property type="protein sequence ID" value="TWT38305.1"/>
    <property type="molecule type" value="Genomic_DNA"/>
</dbReference>
<feature type="transmembrane region" description="Helical" evidence="2">
    <location>
        <begin position="134"/>
        <end position="160"/>
    </location>
</feature>
<feature type="region of interest" description="Disordered" evidence="1">
    <location>
        <begin position="208"/>
        <end position="258"/>
    </location>
</feature>
<keyword evidence="2" id="KW-0812">Transmembrane</keyword>
<proteinExistence type="predicted"/>
<feature type="transmembrane region" description="Helical" evidence="2">
    <location>
        <begin position="172"/>
        <end position="192"/>
    </location>
</feature>
<accession>A0A5C5VKF3</accession>
<evidence type="ECO:0000256" key="2">
    <source>
        <dbReference type="SAM" id="Phobius"/>
    </source>
</evidence>
<keyword evidence="4" id="KW-1185">Reference proteome</keyword>
<dbReference type="RefSeq" id="WP_146512459.1">
    <property type="nucleotide sequence ID" value="NZ_SIHI01000070.1"/>
</dbReference>
<feature type="compositionally biased region" description="Low complexity" evidence="1">
    <location>
        <begin position="208"/>
        <end position="219"/>
    </location>
</feature>
<dbReference type="OrthoDB" id="8858565at2"/>
<feature type="transmembrane region" description="Helical" evidence="2">
    <location>
        <begin position="97"/>
        <end position="122"/>
    </location>
</feature>
<evidence type="ECO:0008006" key="5">
    <source>
        <dbReference type="Google" id="ProtNLM"/>
    </source>
</evidence>
<sequence length="313" mass="33233">MANENLHVVTHEEDGWAVKREGVSDPVSTHRTQKEAVTAAVNSCDDDSVSVTIHRRDGRIREVKTVNGDTNSDTATSTSRRTRRFDELTNLGSRIRWGAVAAGFFVAMAMSVALTALGVALAVSFSSMLSAESLGIFVGVWVTVTLLASLFVGGITISQLTIGESDVYEPSIYGVVLWALMVFVAPLVPAAGANYGFGSLESSQVALQQSNQQESNANADDAVTRGQSPDENAESDAANTSEEGTTAAEEMNETMQQARQEIATPVNWEGLKGVEVAWMTFVAVILSLGASVSGAILGSQLDRDEELIASAKR</sequence>
<dbReference type="InterPro" id="IPR018691">
    <property type="entry name" value="DUF2188"/>
</dbReference>
<dbReference type="Pfam" id="PF09954">
    <property type="entry name" value="DUF2188"/>
    <property type="match status" value="1"/>
</dbReference>
<organism evidence="3 4">
    <name type="scientific">Thalassoglobus neptunius</name>
    <dbReference type="NCBI Taxonomy" id="1938619"/>
    <lineage>
        <taxon>Bacteria</taxon>
        <taxon>Pseudomonadati</taxon>
        <taxon>Planctomycetota</taxon>
        <taxon>Planctomycetia</taxon>
        <taxon>Planctomycetales</taxon>
        <taxon>Planctomycetaceae</taxon>
        <taxon>Thalassoglobus</taxon>
    </lineage>
</organism>
<name>A0A5C5VKF3_9PLAN</name>
<dbReference type="Proteomes" id="UP000317243">
    <property type="component" value="Unassembled WGS sequence"/>
</dbReference>
<evidence type="ECO:0000256" key="1">
    <source>
        <dbReference type="SAM" id="MobiDB-lite"/>
    </source>
</evidence>
<protein>
    <recommendedName>
        <fullName evidence="5">DUF2188 domain-containing protein</fullName>
    </recommendedName>
</protein>
<dbReference type="AlphaFoldDB" id="A0A5C5VKF3"/>
<comment type="caution">
    <text evidence="3">The sequence shown here is derived from an EMBL/GenBank/DDBJ whole genome shotgun (WGS) entry which is preliminary data.</text>
</comment>